<dbReference type="EnsemblPlants" id="Solyc01g011092.1.1">
    <property type="protein sequence ID" value="Solyc01g011092.1.1"/>
    <property type="gene ID" value="Solyc01g011092.1"/>
</dbReference>
<protein>
    <submittedName>
        <fullName evidence="1">Uncharacterized protein</fullName>
    </submittedName>
</protein>
<dbReference type="SUPFAM" id="SSF81653">
    <property type="entry name" value="Calcium ATPase, transduction domain A"/>
    <property type="match status" value="1"/>
</dbReference>
<evidence type="ECO:0000313" key="1">
    <source>
        <dbReference type="EnsemblPlants" id="Solyc01g011092.1.1"/>
    </source>
</evidence>
<dbReference type="AlphaFoldDB" id="A0A3Q7ETU3"/>
<dbReference type="Gramene" id="Solyc01g011092.1.1">
    <property type="protein sequence ID" value="Solyc01g011092.1.1"/>
    <property type="gene ID" value="Solyc01g011092.1"/>
</dbReference>
<keyword evidence="2" id="KW-1185">Reference proteome</keyword>
<evidence type="ECO:0000313" key="2">
    <source>
        <dbReference type="Proteomes" id="UP000004994"/>
    </source>
</evidence>
<reference evidence="1" key="1">
    <citation type="journal article" date="2012" name="Nature">
        <title>The tomato genome sequence provides insights into fleshy fruit evolution.</title>
        <authorList>
            <consortium name="Tomato Genome Consortium"/>
        </authorList>
    </citation>
    <scope>NUCLEOTIDE SEQUENCE [LARGE SCALE GENOMIC DNA]</scope>
    <source>
        <strain evidence="1">cv. Heinz 1706</strain>
    </source>
</reference>
<dbReference type="STRING" id="4081.A0A3Q7ETU3"/>
<organism evidence="1">
    <name type="scientific">Solanum lycopersicum</name>
    <name type="common">Tomato</name>
    <name type="synonym">Lycopersicon esculentum</name>
    <dbReference type="NCBI Taxonomy" id="4081"/>
    <lineage>
        <taxon>Eukaryota</taxon>
        <taxon>Viridiplantae</taxon>
        <taxon>Streptophyta</taxon>
        <taxon>Embryophyta</taxon>
        <taxon>Tracheophyta</taxon>
        <taxon>Spermatophyta</taxon>
        <taxon>Magnoliopsida</taxon>
        <taxon>eudicotyledons</taxon>
        <taxon>Gunneridae</taxon>
        <taxon>Pentapetalae</taxon>
        <taxon>asterids</taxon>
        <taxon>lamiids</taxon>
        <taxon>Solanales</taxon>
        <taxon>Solanaceae</taxon>
        <taxon>Solanoideae</taxon>
        <taxon>Solaneae</taxon>
        <taxon>Solanum</taxon>
        <taxon>Solanum subgen. Lycopersicon</taxon>
    </lineage>
</organism>
<reference evidence="1" key="2">
    <citation type="submission" date="2019-01" db="UniProtKB">
        <authorList>
            <consortium name="EnsemblPlants"/>
        </authorList>
    </citation>
    <scope>IDENTIFICATION</scope>
    <source>
        <strain evidence="1">cv. Heinz 1706</strain>
    </source>
</reference>
<dbReference type="InterPro" id="IPR008250">
    <property type="entry name" value="ATPase_P-typ_transduc_dom_A_sf"/>
</dbReference>
<dbReference type="InParanoid" id="A0A3Q7ETU3"/>
<dbReference type="PANTHER" id="PTHR24092">
    <property type="entry name" value="PROBABLE PHOSPHOLIPID-TRANSPORTING ATPASE"/>
    <property type="match status" value="1"/>
</dbReference>
<accession>A0A3Q7ETU3</accession>
<proteinExistence type="predicted"/>
<name>A0A3Q7ETU3_SOLLC</name>
<dbReference type="PANTHER" id="PTHR24092:SF169">
    <property type="entry name" value="PHOSPHOLIPID-TRANSPORTING ATPASE"/>
    <property type="match status" value="1"/>
</dbReference>
<sequence>MHTFSVKWQFLIWIEPPQCPRSTSVDQDLSLKVPEKVKQDEFFPADLIFLASTNPDGVCYIETANLDGETNLKIRKALERTWDYVSPEKISTFRDLSMKCTVKPLCTDYP</sequence>
<dbReference type="Proteomes" id="UP000004994">
    <property type="component" value="Chromosome 1"/>
</dbReference>
<dbReference type="PaxDb" id="4081-Solyc01g011090.2.1"/>